<feature type="domain" description="Fatty acyl-CoA reductase C-terminal" evidence="12">
    <location>
        <begin position="362"/>
        <end position="454"/>
    </location>
</feature>
<keyword evidence="7 11" id="KW-0560">Oxidoreductase</keyword>
<dbReference type="GO" id="GO:0080019">
    <property type="term" value="F:alcohol-forming very long-chain fatty acyl-CoA reductase activity"/>
    <property type="evidence" value="ECO:0007669"/>
    <property type="project" value="InterPro"/>
</dbReference>
<evidence type="ECO:0000256" key="7">
    <source>
        <dbReference type="ARBA" id="ARBA00023002"/>
    </source>
</evidence>
<evidence type="ECO:0000313" key="15">
    <source>
        <dbReference type="Proteomes" id="UP001652621"/>
    </source>
</evidence>
<proteinExistence type="inferred from homology"/>
<dbReference type="SUPFAM" id="SSF51735">
    <property type="entry name" value="NAD(P)-binding Rossmann-fold domains"/>
    <property type="match status" value="1"/>
</dbReference>
<dbReference type="VEuPathDB" id="VectorBase:MDOMA2_001480"/>
<dbReference type="InterPro" id="IPR013120">
    <property type="entry name" value="FAR_NAD-bd"/>
</dbReference>
<dbReference type="PANTHER" id="PTHR11011">
    <property type="entry name" value="MALE STERILITY PROTEIN 2-RELATED"/>
    <property type="match status" value="1"/>
</dbReference>
<dbReference type="InterPro" id="IPR033640">
    <property type="entry name" value="FAR_C"/>
</dbReference>
<dbReference type="OrthoDB" id="429813at2759"/>
<dbReference type="eggNOG" id="KOG1221">
    <property type="taxonomic scope" value="Eukaryota"/>
</dbReference>
<organism evidence="14">
    <name type="scientific">Musca domestica</name>
    <name type="common">House fly</name>
    <dbReference type="NCBI Taxonomy" id="7370"/>
    <lineage>
        <taxon>Eukaryota</taxon>
        <taxon>Metazoa</taxon>
        <taxon>Ecdysozoa</taxon>
        <taxon>Arthropoda</taxon>
        <taxon>Hexapoda</taxon>
        <taxon>Insecta</taxon>
        <taxon>Pterygota</taxon>
        <taxon>Neoptera</taxon>
        <taxon>Endopterygota</taxon>
        <taxon>Diptera</taxon>
        <taxon>Brachycera</taxon>
        <taxon>Muscomorpha</taxon>
        <taxon>Muscoidea</taxon>
        <taxon>Muscidae</taxon>
        <taxon>Musca</taxon>
    </lineage>
</organism>
<evidence type="ECO:0000313" key="14">
    <source>
        <dbReference type="EnsemblMetazoa" id="MDOA006369-PA"/>
    </source>
</evidence>
<evidence type="ECO:0000256" key="8">
    <source>
        <dbReference type="ARBA" id="ARBA00023098"/>
    </source>
</evidence>
<keyword evidence="5 11" id="KW-0521">NADP</keyword>
<accession>A0A1I8MM26</accession>
<comment type="subcellular location">
    <subcellularLocation>
        <location evidence="1">Membrane</location>
        <topology evidence="1">Multi-pass membrane protein</topology>
    </subcellularLocation>
</comment>
<evidence type="ECO:0000256" key="5">
    <source>
        <dbReference type="ARBA" id="ARBA00022857"/>
    </source>
</evidence>
<dbReference type="CDD" id="cd05236">
    <property type="entry name" value="FAR-N_SDR_e"/>
    <property type="match status" value="1"/>
</dbReference>
<dbReference type="Proteomes" id="UP001652621">
    <property type="component" value="Unplaced"/>
</dbReference>
<dbReference type="FunFam" id="3.40.50.720:FF:000143">
    <property type="entry name" value="Fatty acyl-CoA reductase"/>
    <property type="match status" value="1"/>
</dbReference>
<protein>
    <recommendedName>
        <fullName evidence="11">Fatty acyl-CoA reductase</fullName>
        <ecNumber evidence="11">1.2.1.84</ecNumber>
    </recommendedName>
</protein>
<dbReference type="GO" id="GO:0035336">
    <property type="term" value="P:long-chain fatty-acyl-CoA metabolic process"/>
    <property type="evidence" value="ECO:0007669"/>
    <property type="project" value="TreeGrafter"/>
</dbReference>
<sequence length="493" mass="55761">MDTEIQKFFNNKTVFVTGGTGFLGKVLIEKILRCTNIKRIYVLARSRAGQDVKERFNEIIKTPLFDKLHATRPKFMDCVQLMEGDCAQDKLGLSNDDYLTLVENVEVILHCAATVRFNEKLSVATAINVQGTVDIVAMAKEMQHLVSFVHVSTAFVTSTTHTEERICSENLSVTCQQLLSVKEALGDEKFDSLSSKFVGKFPNTYTFTKAITENFIRSEASSLPICIFRPGIILSTYQEPFGGWIDNIQGAVGVTFGVLMGVLRVVNIAYPRHAPIVPVDYCANMILAAAWSNASSSNKCSSTKEIPIYNLIPDEPNFLTWGQYIDTLVNYNNDMPYSKMLWYPTIRLIGSPRLYGLATIMYQTVPAYVMQLFFKISGSKISMLKVNEKIARLTDAAAHFITHDFTFATTNTRHLWQSMSPEDRKLFDFDMTSVDWNEYLLRFAKGLREFIGKEEPETIPAAKSKLKRFYMCHVALNSVVCVGLLWTTQYIFF</sequence>
<comment type="function">
    <text evidence="11">Catalyzes the reduction of fatty acyl-CoA to fatty alcohols.</text>
</comment>
<feature type="domain" description="Thioester reductase (TE)" evidence="13">
    <location>
        <begin position="16"/>
        <end position="286"/>
    </location>
</feature>
<reference evidence="14" key="1">
    <citation type="submission" date="2020-05" db="UniProtKB">
        <authorList>
            <consortium name="EnsemblMetazoa"/>
        </authorList>
    </citation>
    <scope>IDENTIFICATION</scope>
    <source>
        <strain evidence="14">Aabys</strain>
    </source>
</reference>
<dbReference type="AlphaFoldDB" id="A0A1I8MM26"/>
<gene>
    <name evidence="14" type="primary">101900313</name>
    <name evidence="16" type="synonym">LOC101900313</name>
</gene>
<name>A0A1I8MM26_MUSDO</name>
<dbReference type="GO" id="GO:0102965">
    <property type="term" value="F:alcohol-forming long-chain fatty acyl-CoA reductase activity"/>
    <property type="evidence" value="ECO:0007669"/>
    <property type="project" value="UniProtKB-EC"/>
</dbReference>
<keyword evidence="3 11" id="KW-0444">Lipid biosynthesis</keyword>
<comment type="similarity">
    <text evidence="2 11">Belongs to the fatty acyl-CoA reductase family.</text>
</comment>
<dbReference type="CDD" id="cd09071">
    <property type="entry name" value="FAR_C"/>
    <property type="match status" value="1"/>
</dbReference>
<evidence type="ECO:0000259" key="12">
    <source>
        <dbReference type="Pfam" id="PF03015"/>
    </source>
</evidence>
<dbReference type="EnsemblMetazoa" id="MDOA006369-RA">
    <property type="protein sequence ID" value="MDOA006369-PA"/>
    <property type="gene ID" value="MDOA006369"/>
</dbReference>
<dbReference type="InterPro" id="IPR026055">
    <property type="entry name" value="FAR"/>
</dbReference>
<dbReference type="EC" id="1.2.1.84" evidence="11"/>
<comment type="catalytic activity">
    <reaction evidence="10 11">
        <text>a long-chain fatty acyl-CoA + 2 NADPH + 2 H(+) = a long-chain primary fatty alcohol + 2 NADP(+) + CoA</text>
        <dbReference type="Rhea" id="RHEA:52716"/>
        <dbReference type="ChEBI" id="CHEBI:15378"/>
        <dbReference type="ChEBI" id="CHEBI:57287"/>
        <dbReference type="ChEBI" id="CHEBI:57783"/>
        <dbReference type="ChEBI" id="CHEBI:58349"/>
        <dbReference type="ChEBI" id="CHEBI:77396"/>
        <dbReference type="ChEBI" id="CHEBI:83139"/>
        <dbReference type="EC" id="1.2.1.84"/>
    </reaction>
</comment>
<evidence type="ECO:0000256" key="6">
    <source>
        <dbReference type="ARBA" id="ARBA00022989"/>
    </source>
</evidence>
<evidence type="ECO:0000256" key="10">
    <source>
        <dbReference type="ARBA" id="ARBA00052530"/>
    </source>
</evidence>
<dbReference type="VEuPathDB" id="VectorBase:MDOA006369"/>
<evidence type="ECO:0000256" key="3">
    <source>
        <dbReference type="ARBA" id="ARBA00022516"/>
    </source>
</evidence>
<keyword evidence="4" id="KW-0812">Transmembrane</keyword>
<evidence type="ECO:0000256" key="4">
    <source>
        <dbReference type="ARBA" id="ARBA00022692"/>
    </source>
</evidence>
<reference evidence="16" key="2">
    <citation type="submission" date="2025-04" db="UniProtKB">
        <authorList>
            <consortium name="RefSeq"/>
        </authorList>
    </citation>
    <scope>IDENTIFICATION</scope>
    <source>
        <strain evidence="16">Aabys</strain>
    </source>
</reference>
<dbReference type="Pfam" id="PF07993">
    <property type="entry name" value="NAD_binding_4"/>
    <property type="match status" value="1"/>
</dbReference>
<keyword evidence="9" id="KW-0472">Membrane</keyword>
<dbReference type="GO" id="GO:0016020">
    <property type="term" value="C:membrane"/>
    <property type="evidence" value="ECO:0007669"/>
    <property type="project" value="UniProtKB-SubCell"/>
</dbReference>
<evidence type="ECO:0000259" key="13">
    <source>
        <dbReference type="Pfam" id="PF07993"/>
    </source>
</evidence>
<evidence type="ECO:0000256" key="1">
    <source>
        <dbReference type="ARBA" id="ARBA00004141"/>
    </source>
</evidence>
<evidence type="ECO:0000256" key="2">
    <source>
        <dbReference type="ARBA" id="ARBA00005928"/>
    </source>
</evidence>
<dbReference type="GeneID" id="101900313"/>
<evidence type="ECO:0000256" key="11">
    <source>
        <dbReference type="RuleBase" id="RU363097"/>
    </source>
</evidence>
<keyword evidence="15" id="KW-1185">Reference proteome</keyword>
<dbReference type="KEGG" id="mde:101900313"/>
<dbReference type="InterPro" id="IPR036291">
    <property type="entry name" value="NAD(P)-bd_dom_sf"/>
</dbReference>
<keyword evidence="8 11" id="KW-0443">Lipid metabolism</keyword>
<dbReference type="Gene3D" id="3.40.50.720">
    <property type="entry name" value="NAD(P)-binding Rossmann-like Domain"/>
    <property type="match status" value="1"/>
</dbReference>
<dbReference type="PANTHER" id="PTHR11011:SF60">
    <property type="entry name" value="FATTY ACYL-COA REDUCTASE-RELATED"/>
    <property type="match status" value="1"/>
</dbReference>
<dbReference type="RefSeq" id="XP_005180118.1">
    <property type="nucleotide sequence ID" value="XM_005180061.3"/>
</dbReference>
<keyword evidence="6" id="KW-1133">Transmembrane helix</keyword>
<dbReference type="Pfam" id="PF03015">
    <property type="entry name" value="Sterile"/>
    <property type="match status" value="1"/>
</dbReference>
<evidence type="ECO:0000313" key="16">
    <source>
        <dbReference type="RefSeq" id="XP_005180118.1"/>
    </source>
</evidence>
<evidence type="ECO:0000256" key="9">
    <source>
        <dbReference type="ARBA" id="ARBA00023136"/>
    </source>
</evidence>
<dbReference type="GO" id="GO:0005777">
    <property type="term" value="C:peroxisome"/>
    <property type="evidence" value="ECO:0007669"/>
    <property type="project" value="TreeGrafter"/>
</dbReference>